<dbReference type="OrthoDB" id="9766445at2"/>
<reference evidence="8 9" key="1">
    <citation type="submission" date="2017-06" db="EMBL/GenBank/DDBJ databases">
        <authorList>
            <consortium name="Pathogen Informatics"/>
        </authorList>
    </citation>
    <scope>NUCLEOTIDE SEQUENCE [LARGE SCALE GENOMIC DNA]</scope>
    <source>
        <strain evidence="8 9">NCTC10570</strain>
    </source>
</reference>
<evidence type="ECO:0000256" key="4">
    <source>
        <dbReference type="ARBA" id="ARBA00022576"/>
    </source>
</evidence>
<evidence type="ECO:0000256" key="2">
    <source>
        <dbReference type="ARBA" id="ARBA00007441"/>
    </source>
</evidence>
<dbReference type="GO" id="GO:0006520">
    <property type="term" value="P:amino acid metabolic process"/>
    <property type="evidence" value="ECO:0007669"/>
    <property type="project" value="InterPro"/>
</dbReference>
<dbReference type="InterPro" id="IPR015424">
    <property type="entry name" value="PyrdxlP-dep_Trfase"/>
</dbReference>
<evidence type="ECO:0000256" key="1">
    <source>
        <dbReference type="ARBA" id="ARBA00001933"/>
    </source>
</evidence>
<dbReference type="Pfam" id="PF00155">
    <property type="entry name" value="Aminotran_1_2"/>
    <property type="match status" value="1"/>
</dbReference>
<keyword evidence="5 8" id="KW-0808">Transferase</keyword>
<gene>
    <name evidence="8" type="primary">tyrB</name>
    <name evidence="8" type="ORF">SAMEA4364220_01244</name>
</gene>
<dbReference type="GO" id="GO:0042802">
    <property type="term" value="F:identical protein binding"/>
    <property type="evidence" value="ECO:0007669"/>
    <property type="project" value="TreeGrafter"/>
</dbReference>
<sequence>MINSMAATHSQGKVLKDVIFGASAAANAAAQKYGADKVTNGTIGAIMDDEGKLLCIPTVEKVLRSLPMNEIAAYAPIAGLPAYLEAVKNLTFADNKPDGYLEAVATAGGTGAIHNTIWNYSEIGDSVLTSDWYWGTYNVLCNEAGRKLETYELFDENMNYNIDSFTDKVNSLLADQDSLLIIINTPAHNPTGYSLSEEDWDKVLDVCKEHVKGGDKKITLLVDIAYIDYAGEKNESRKFMRKFANLPDNIFTIFAFSMSKGYTLYGQRTGAMVGLSSNKEIATEFLNVCKYTSRATWSNINRGAMATLATIDSDKTLLAQFEAERDAIYQTIKERGAIFMNEAAQCGLKALPYKAGFFLSIPSTDPAAVCEKLHDDLIFAVPLKRGVRIAVCSISAEKMHGIAQKTLNALNFVEGK</sequence>
<evidence type="ECO:0000256" key="5">
    <source>
        <dbReference type="ARBA" id="ARBA00022679"/>
    </source>
</evidence>
<dbReference type="Gene3D" id="3.90.1150.10">
    <property type="entry name" value="Aspartate Aminotransferase, domain 1"/>
    <property type="match status" value="1"/>
</dbReference>
<dbReference type="SUPFAM" id="SSF53383">
    <property type="entry name" value="PLP-dependent transferases"/>
    <property type="match status" value="1"/>
</dbReference>
<dbReference type="PANTHER" id="PTHR11879:SF22">
    <property type="entry name" value="ASPARTATE AMINOTRANSFERASE, MITOCHONDRIAL"/>
    <property type="match status" value="1"/>
</dbReference>
<dbReference type="GO" id="GO:0030170">
    <property type="term" value="F:pyridoxal phosphate binding"/>
    <property type="evidence" value="ECO:0007669"/>
    <property type="project" value="InterPro"/>
</dbReference>
<dbReference type="PANTHER" id="PTHR11879">
    <property type="entry name" value="ASPARTATE AMINOTRANSFERASE"/>
    <property type="match status" value="1"/>
</dbReference>
<dbReference type="RefSeq" id="WP_027890366.1">
    <property type="nucleotide sequence ID" value="NZ_CALXYH010000019.1"/>
</dbReference>
<evidence type="ECO:0000256" key="6">
    <source>
        <dbReference type="ARBA" id="ARBA00022898"/>
    </source>
</evidence>
<dbReference type="CDD" id="cd00609">
    <property type="entry name" value="AAT_like"/>
    <property type="match status" value="1"/>
</dbReference>
<accession>A0A239TQK7</accession>
<dbReference type="InterPro" id="IPR015421">
    <property type="entry name" value="PyrdxlP-dep_Trfase_major"/>
</dbReference>
<dbReference type="AlphaFoldDB" id="A0A239TQK7"/>
<proteinExistence type="inferred from homology"/>
<dbReference type="InterPro" id="IPR004839">
    <property type="entry name" value="Aminotransferase_I/II_large"/>
</dbReference>
<evidence type="ECO:0000259" key="7">
    <source>
        <dbReference type="Pfam" id="PF00155"/>
    </source>
</evidence>
<feature type="domain" description="Aminotransferase class I/classII large" evidence="7">
    <location>
        <begin position="42"/>
        <end position="403"/>
    </location>
</feature>
<dbReference type="InterPro" id="IPR015422">
    <property type="entry name" value="PyrdxlP-dep_Trfase_small"/>
</dbReference>
<dbReference type="GeneID" id="78507248"/>
<protein>
    <submittedName>
        <fullName evidence="8">Tyrosine aminotransferase</fullName>
        <ecNumber evidence="8">2.6.1.5</ecNumber>
    </submittedName>
</protein>
<dbReference type="eggNOG" id="COG1448">
    <property type="taxonomic scope" value="Bacteria"/>
</dbReference>
<dbReference type="Gene3D" id="3.40.640.10">
    <property type="entry name" value="Type I PLP-dependent aspartate aminotransferase-like (Major domain)"/>
    <property type="match status" value="1"/>
</dbReference>
<name>A0A239TQK7_9FIRM</name>
<evidence type="ECO:0000313" key="9">
    <source>
        <dbReference type="Proteomes" id="UP000215383"/>
    </source>
</evidence>
<comment type="subunit">
    <text evidence="3">Homodimer.</text>
</comment>
<dbReference type="EC" id="2.6.1.5" evidence="8"/>
<evidence type="ECO:0000256" key="3">
    <source>
        <dbReference type="ARBA" id="ARBA00011738"/>
    </source>
</evidence>
<comment type="cofactor">
    <cofactor evidence="1">
        <name>pyridoxal 5'-phosphate</name>
        <dbReference type="ChEBI" id="CHEBI:597326"/>
    </cofactor>
</comment>
<keyword evidence="9" id="KW-1185">Reference proteome</keyword>
<dbReference type="InterPro" id="IPR000796">
    <property type="entry name" value="Asp_trans"/>
</dbReference>
<dbReference type="Proteomes" id="UP000215383">
    <property type="component" value="Chromosome 1"/>
</dbReference>
<comment type="similarity">
    <text evidence="2">Belongs to the class-I pyridoxal-phosphate-dependent aminotransferase family.</text>
</comment>
<organism evidence="8 9">
    <name type="scientific">Megamonas hypermegale</name>
    <dbReference type="NCBI Taxonomy" id="158847"/>
    <lineage>
        <taxon>Bacteria</taxon>
        <taxon>Bacillati</taxon>
        <taxon>Bacillota</taxon>
        <taxon>Negativicutes</taxon>
        <taxon>Selenomonadales</taxon>
        <taxon>Selenomonadaceae</taxon>
        <taxon>Megamonas</taxon>
    </lineage>
</organism>
<keyword evidence="4 8" id="KW-0032">Aminotransferase</keyword>
<evidence type="ECO:0000313" key="8">
    <source>
        <dbReference type="EMBL" id="SNV00060.1"/>
    </source>
</evidence>
<dbReference type="GO" id="GO:0008483">
    <property type="term" value="F:transaminase activity"/>
    <property type="evidence" value="ECO:0007669"/>
    <property type="project" value="UniProtKB-KW"/>
</dbReference>
<dbReference type="EMBL" id="LT906446">
    <property type="protein sequence ID" value="SNV00060.1"/>
    <property type="molecule type" value="Genomic_DNA"/>
</dbReference>
<keyword evidence="6" id="KW-0663">Pyridoxal phosphate</keyword>